<sequence length="116" mass="13504">MLPSKKLNLSNYHTIFDSLIPRDILSQDYERDYLARRNLLQARAIITVIVSAMLTLIIQLVVDLYLSYKHVKLLHIAWPFSFIGTLICAGSFLIYCVNKFPSSRVYKFLFCFLIII</sequence>
<keyword evidence="1" id="KW-0812">Transmembrane</keyword>
<name>A0A2P4QPQ0_RHIID</name>
<dbReference type="AlphaFoldDB" id="A0A2P4QPQ0"/>
<feature type="transmembrane region" description="Helical" evidence="1">
    <location>
        <begin position="44"/>
        <end position="66"/>
    </location>
</feature>
<comment type="caution">
    <text evidence="2">The sequence shown here is derived from an EMBL/GenBank/DDBJ whole genome shotgun (WGS) entry which is preliminary data.</text>
</comment>
<evidence type="ECO:0000256" key="1">
    <source>
        <dbReference type="SAM" id="Phobius"/>
    </source>
</evidence>
<evidence type="ECO:0000313" key="3">
    <source>
        <dbReference type="Proteomes" id="UP000018888"/>
    </source>
</evidence>
<dbReference type="VEuPathDB" id="FungiDB:RhiirFUN_020550"/>
<reference evidence="2 3" key="2">
    <citation type="journal article" date="2018" name="New Phytol.">
        <title>High intraspecific genome diversity in the model arbuscular mycorrhizal symbiont Rhizophagus irregularis.</title>
        <authorList>
            <person name="Chen E.C.H."/>
            <person name="Morin E."/>
            <person name="Beaudet D."/>
            <person name="Noel J."/>
            <person name="Yildirir G."/>
            <person name="Ndikumana S."/>
            <person name="Charron P."/>
            <person name="St-Onge C."/>
            <person name="Giorgi J."/>
            <person name="Kruger M."/>
            <person name="Marton T."/>
            <person name="Ropars J."/>
            <person name="Grigoriev I.V."/>
            <person name="Hainaut M."/>
            <person name="Henrissat B."/>
            <person name="Roux C."/>
            <person name="Martin F."/>
            <person name="Corradi N."/>
        </authorList>
    </citation>
    <scope>NUCLEOTIDE SEQUENCE [LARGE SCALE GENOMIC DNA]</scope>
    <source>
        <strain evidence="2 3">DAOM 197198</strain>
    </source>
</reference>
<accession>A0A2P4QPQ0</accession>
<proteinExistence type="predicted"/>
<dbReference type="EMBL" id="AUPC02000023">
    <property type="protein sequence ID" value="POG79606.1"/>
    <property type="molecule type" value="Genomic_DNA"/>
</dbReference>
<protein>
    <submittedName>
        <fullName evidence="2">Uncharacterized protein</fullName>
    </submittedName>
</protein>
<keyword evidence="1" id="KW-1133">Transmembrane helix</keyword>
<gene>
    <name evidence="2" type="ORF">GLOIN_2v452706</name>
</gene>
<dbReference type="Proteomes" id="UP000018888">
    <property type="component" value="Unassembled WGS sequence"/>
</dbReference>
<keyword evidence="3" id="KW-1185">Reference proteome</keyword>
<feature type="transmembrane region" description="Helical" evidence="1">
    <location>
        <begin position="78"/>
        <end position="97"/>
    </location>
</feature>
<organism evidence="2 3">
    <name type="scientific">Rhizophagus irregularis (strain DAOM 181602 / DAOM 197198 / MUCL 43194)</name>
    <name type="common">Arbuscular mycorrhizal fungus</name>
    <name type="synonym">Glomus intraradices</name>
    <dbReference type="NCBI Taxonomy" id="747089"/>
    <lineage>
        <taxon>Eukaryota</taxon>
        <taxon>Fungi</taxon>
        <taxon>Fungi incertae sedis</taxon>
        <taxon>Mucoromycota</taxon>
        <taxon>Glomeromycotina</taxon>
        <taxon>Glomeromycetes</taxon>
        <taxon>Glomerales</taxon>
        <taxon>Glomeraceae</taxon>
        <taxon>Rhizophagus</taxon>
    </lineage>
</organism>
<evidence type="ECO:0000313" key="2">
    <source>
        <dbReference type="EMBL" id="POG79606.1"/>
    </source>
</evidence>
<reference evidence="2 3" key="1">
    <citation type="journal article" date="2013" name="Proc. Natl. Acad. Sci. U.S.A.">
        <title>Genome of an arbuscular mycorrhizal fungus provides insight into the oldest plant symbiosis.</title>
        <authorList>
            <person name="Tisserant E."/>
            <person name="Malbreil M."/>
            <person name="Kuo A."/>
            <person name="Kohler A."/>
            <person name="Symeonidi A."/>
            <person name="Balestrini R."/>
            <person name="Charron P."/>
            <person name="Duensing N."/>
            <person name="Frei Dit Frey N."/>
            <person name="Gianinazzi-Pearson V."/>
            <person name="Gilbert L.B."/>
            <person name="Handa Y."/>
            <person name="Herr J.R."/>
            <person name="Hijri M."/>
            <person name="Koul R."/>
            <person name="Kawaguchi M."/>
            <person name="Krajinski F."/>
            <person name="Lammers P.J."/>
            <person name="Masclaux F.G."/>
            <person name="Murat C."/>
            <person name="Morin E."/>
            <person name="Ndikumana S."/>
            <person name="Pagni M."/>
            <person name="Petitpierre D."/>
            <person name="Requena N."/>
            <person name="Rosikiewicz P."/>
            <person name="Riley R."/>
            <person name="Saito K."/>
            <person name="San Clemente H."/>
            <person name="Shapiro H."/>
            <person name="van Tuinen D."/>
            <person name="Becard G."/>
            <person name="Bonfante P."/>
            <person name="Paszkowski U."/>
            <person name="Shachar-Hill Y.Y."/>
            <person name="Tuskan G.A."/>
            <person name="Young P.W."/>
            <person name="Sanders I.R."/>
            <person name="Henrissat B."/>
            <person name="Rensing S.A."/>
            <person name="Grigoriev I.V."/>
            <person name="Corradi N."/>
            <person name="Roux C."/>
            <person name="Martin F."/>
        </authorList>
    </citation>
    <scope>NUCLEOTIDE SEQUENCE [LARGE SCALE GENOMIC DNA]</scope>
    <source>
        <strain evidence="2 3">DAOM 197198</strain>
    </source>
</reference>
<keyword evidence="1" id="KW-0472">Membrane</keyword>